<dbReference type="STRING" id="2070753.A0A3A2Z8S9"/>
<reference evidence="4" key="1">
    <citation type="submission" date="2017-02" db="EMBL/GenBank/DDBJ databases">
        <authorList>
            <person name="Tafer H."/>
            <person name="Lopandic K."/>
        </authorList>
    </citation>
    <scope>NUCLEOTIDE SEQUENCE [LARGE SCALE GENOMIC DNA]</scope>
    <source>
        <strain evidence="4">CBS 366.77</strain>
    </source>
</reference>
<accession>A0A3A2Z8S9</accession>
<keyword evidence="2" id="KW-0472">Membrane</keyword>
<evidence type="ECO:0000256" key="1">
    <source>
        <dbReference type="SAM" id="MobiDB-lite"/>
    </source>
</evidence>
<dbReference type="EMBL" id="MVGC01000518">
    <property type="protein sequence ID" value="RJE18633.1"/>
    <property type="molecule type" value="Genomic_DNA"/>
</dbReference>
<feature type="transmembrane region" description="Helical" evidence="2">
    <location>
        <begin position="38"/>
        <end position="63"/>
    </location>
</feature>
<evidence type="ECO:0000256" key="2">
    <source>
        <dbReference type="SAM" id="Phobius"/>
    </source>
</evidence>
<keyword evidence="4" id="KW-1185">Reference proteome</keyword>
<gene>
    <name evidence="3" type="ORF">PHISCL_09025</name>
</gene>
<dbReference type="Proteomes" id="UP000266188">
    <property type="component" value="Unassembled WGS sequence"/>
</dbReference>
<organism evidence="3 4">
    <name type="scientific">Aspergillus sclerotialis</name>
    <dbReference type="NCBI Taxonomy" id="2070753"/>
    <lineage>
        <taxon>Eukaryota</taxon>
        <taxon>Fungi</taxon>
        <taxon>Dikarya</taxon>
        <taxon>Ascomycota</taxon>
        <taxon>Pezizomycotina</taxon>
        <taxon>Eurotiomycetes</taxon>
        <taxon>Eurotiomycetidae</taxon>
        <taxon>Eurotiales</taxon>
        <taxon>Aspergillaceae</taxon>
        <taxon>Aspergillus</taxon>
        <taxon>Aspergillus subgen. Polypaecilum</taxon>
    </lineage>
</organism>
<keyword evidence="2" id="KW-1133">Transmembrane helix</keyword>
<evidence type="ECO:0000313" key="4">
    <source>
        <dbReference type="Proteomes" id="UP000266188"/>
    </source>
</evidence>
<feature type="non-terminal residue" evidence="3">
    <location>
        <position position="1"/>
    </location>
</feature>
<protein>
    <submittedName>
        <fullName evidence="3">Uncharacterized protein</fullName>
    </submittedName>
</protein>
<dbReference type="OrthoDB" id="4474044at2759"/>
<comment type="caution">
    <text evidence="3">The sequence shown here is derived from an EMBL/GenBank/DDBJ whole genome shotgun (WGS) entry which is preliminary data.</text>
</comment>
<feature type="compositionally biased region" description="Basic and acidic residues" evidence="1">
    <location>
        <begin position="92"/>
        <end position="112"/>
    </location>
</feature>
<feature type="region of interest" description="Disordered" evidence="1">
    <location>
        <begin position="86"/>
        <end position="112"/>
    </location>
</feature>
<keyword evidence="2" id="KW-0812">Transmembrane</keyword>
<proteinExistence type="predicted"/>
<evidence type="ECO:0000313" key="3">
    <source>
        <dbReference type="EMBL" id="RJE18633.1"/>
    </source>
</evidence>
<sequence length="112" mass="11803">ILCSGIPVALFLIGAGLTASVAATVFACFAFLVLGPVLVFTSILGFWVWGSLWVLVIGGRWAYERVDGRSVNHGVMEVKKENEGEVAGIGDGEGKSKGKDGGFVVEEKEVSE</sequence>
<feature type="transmembrane region" description="Helical" evidence="2">
    <location>
        <begin position="7"/>
        <end position="32"/>
    </location>
</feature>
<name>A0A3A2Z8S9_9EURO</name>
<dbReference type="AlphaFoldDB" id="A0A3A2Z8S9"/>